<dbReference type="AlphaFoldDB" id="A0A1X2GMZ4"/>
<evidence type="ECO:0000313" key="9">
    <source>
        <dbReference type="EMBL" id="ORX56783.1"/>
    </source>
</evidence>
<evidence type="ECO:0000256" key="1">
    <source>
        <dbReference type="ARBA" id="ARBA00004123"/>
    </source>
</evidence>
<accession>A0A1X2GMZ4</accession>
<comment type="subcellular location">
    <subcellularLocation>
        <location evidence="1">Nucleus</location>
    </subcellularLocation>
</comment>
<name>A0A1X2GMZ4_9FUNG</name>
<dbReference type="InterPro" id="IPR045667">
    <property type="entry name" value="ORC3_N"/>
</dbReference>
<reference evidence="9 10" key="1">
    <citation type="submission" date="2016-07" db="EMBL/GenBank/DDBJ databases">
        <title>Pervasive Adenine N6-methylation of Active Genes in Fungi.</title>
        <authorList>
            <consortium name="DOE Joint Genome Institute"/>
            <person name="Mondo S.J."/>
            <person name="Dannebaum R.O."/>
            <person name="Kuo R.C."/>
            <person name="Labutti K."/>
            <person name="Haridas S."/>
            <person name="Kuo A."/>
            <person name="Salamov A."/>
            <person name="Ahrendt S.R."/>
            <person name="Lipzen A."/>
            <person name="Sullivan W."/>
            <person name="Andreopoulos W.B."/>
            <person name="Clum A."/>
            <person name="Lindquist E."/>
            <person name="Daum C."/>
            <person name="Ramamoorthy G.K."/>
            <person name="Gryganskyi A."/>
            <person name="Culley D."/>
            <person name="Magnuson J.K."/>
            <person name="James T.Y."/>
            <person name="O'Malley M.A."/>
            <person name="Stajich J.E."/>
            <person name="Spatafora J.W."/>
            <person name="Visel A."/>
            <person name="Grigoriev I.V."/>
        </authorList>
    </citation>
    <scope>NUCLEOTIDE SEQUENCE [LARGE SCALE GENOMIC DNA]</scope>
    <source>
        <strain evidence="9 10">NRRL 3301</strain>
    </source>
</reference>
<dbReference type="InterPro" id="IPR020795">
    <property type="entry name" value="ORC3"/>
</dbReference>
<feature type="domain" description="Origin recognition complex subunit 3 winged helix C-terminal" evidence="8">
    <location>
        <begin position="663"/>
        <end position="770"/>
    </location>
</feature>
<comment type="similarity">
    <text evidence="2">Belongs to the ORC3 family.</text>
</comment>
<dbReference type="Proteomes" id="UP000242146">
    <property type="component" value="Unassembled WGS sequence"/>
</dbReference>
<dbReference type="GO" id="GO:0006270">
    <property type="term" value="P:DNA replication initiation"/>
    <property type="evidence" value="ECO:0007669"/>
    <property type="project" value="TreeGrafter"/>
</dbReference>
<dbReference type="GO" id="GO:0005656">
    <property type="term" value="C:nuclear pre-replicative complex"/>
    <property type="evidence" value="ECO:0007669"/>
    <property type="project" value="TreeGrafter"/>
</dbReference>
<feature type="domain" description="Origin recognition complex subunit 3 N-terminal" evidence="7">
    <location>
        <begin position="10"/>
        <end position="382"/>
    </location>
</feature>
<dbReference type="Pfam" id="PF07034">
    <property type="entry name" value="ORC3_N"/>
    <property type="match status" value="1"/>
</dbReference>
<evidence type="ECO:0000313" key="10">
    <source>
        <dbReference type="Proteomes" id="UP000242146"/>
    </source>
</evidence>
<proteinExistence type="inferred from homology"/>
<dbReference type="InterPro" id="IPR040855">
    <property type="entry name" value="ORC_WH_C"/>
</dbReference>
<dbReference type="STRING" id="101127.A0A1X2GMZ4"/>
<evidence type="ECO:0000256" key="4">
    <source>
        <dbReference type="ARBA" id="ARBA00023125"/>
    </source>
</evidence>
<organism evidence="9 10">
    <name type="scientific">Hesseltinella vesiculosa</name>
    <dbReference type="NCBI Taxonomy" id="101127"/>
    <lineage>
        <taxon>Eukaryota</taxon>
        <taxon>Fungi</taxon>
        <taxon>Fungi incertae sedis</taxon>
        <taxon>Mucoromycota</taxon>
        <taxon>Mucoromycotina</taxon>
        <taxon>Mucoromycetes</taxon>
        <taxon>Mucorales</taxon>
        <taxon>Cunninghamellaceae</taxon>
        <taxon>Hesseltinella</taxon>
    </lineage>
</organism>
<keyword evidence="10" id="KW-1185">Reference proteome</keyword>
<evidence type="ECO:0000256" key="3">
    <source>
        <dbReference type="ARBA" id="ARBA00022705"/>
    </source>
</evidence>
<evidence type="ECO:0000256" key="2">
    <source>
        <dbReference type="ARBA" id="ARBA00010977"/>
    </source>
</evidence>
<dbReference type="GO" id="GO:0031261">
    <property type="term" value="C:DNA replication preinitiation complex"/>
    <property type="evidence" value="ECO:0007669"/>
    <property type="project" value="TreeGrafter"/>
</dbReference>
<protein>
    <recommendedName>
        <fullName evidence="11">Origin recognition complex subunit 3</fullName>
    </recommendedName>
</protein>
<evidence type="ECO:0000259" key="8">
    <source>
        <dbReference type="Pfam" id="PF18137"/>
    </source>
</evidence>
<evidence type="ECO:0000259" key="7">
    <source>
        <dbReference type="Pfam" id="PF07034"/>
    </source>
</evidence>
<evidence type="ECO:0008006" key="11">
    <source>
        <dbReference type="Google" id="ProtNLM"/>
    </source>
</evidence>
<gene>
    <name evidence="9" type="ORF">DM01DRAFT_1334342</name>
</gene>
<keyword evidence="4" id="KW-0238">DNA-binding</keyword>
<feature type="region of interest" description="Disordered" evidence="6">
    <location>
        <begin position="192"/>
        <end position="211"/>
    </location>
</feature>
<dbReference type="PANTHER" id="PTHR12748">
    <property type="entry name" value="ORIGIN RECOGNITION COMPLEX SUBUNIT 3"/>
    <property type="match status" value="1"/>
</dbReference>
<sequence>MSSLVTFDNFDSIAESCFLVLPAESSSKPASGRKRKPQKEDTVAIKRRTANESKPFEHDGFQLLMNGLETAEAMELRESGFNTLWNQTETMMDDILLGLNRSVRTSIRQFIDSADSLDEKSLIAMPYHEIPTALVSAGINVPDHNAQFNEIANALRSPSATSVGHYVALLESQTCSSLSTMMASMMEQLMAHDSRDNSDAPAGEDMQDSEDNNDEALHVTSYIFTKPSKILNYDLQLLLGWYRHLNHSHRPKLVIILQDFESFDPHVLEDFITIMSQYRTDLPIQFVIGVATSIDMLHQSLTKSAISLLRIEKFRLQKSAVWFEKVLDELFLDSGFTLKFGARPFKFLLDHFYMSDFSVRKVKSSVKYALMHHYYANPLSIFLQLFGLDDVILDMLKSWYDEGITNGHLASHIRMLRSYRKHVEQLVSEEQWATALTLLDDDAYLMTVQLQKWIQDLQLHQRHYKVGMRLIQFVHQQFPAFSGLMKKSRHQIHLEMLENPRWLDSDQTVVLLINLIRKMELTSLPGFLDNLEIFLTDTLQQQDHDDMISGWLQQVGEWQQQLMASDPSLSKSKAKRVALLQNMLVSDATRHTKTSEKVHEHAIDHLKQKGSLGYRMVMDLADWFQQALSHTLISYTALPMHELIYYAHMKLHERSFTPRPGASVHTALTQSSYYLNCSCCVQGNDLALRPTEQDTNLIYESYLECSRMINLFDLYTSFSEKVAKEARPKNQPLEKNEVQARFIRSVAELQFLGFIKPTQRKTDHVLRLTWSTQ</sequence>
<comment type="caution">
    <text evidence="9">The sequence shown here is derived from an EMBL/GenBank/DDBJ whole genome shotgun (WGS) entry which is preliminary data.</text>
</comment>
<dbReference type="PANTHER" id="PTHR12748:SF0">
    <property type="entry name" value="ORIGIN RECOGNITION COMPLEX SUBUNIT 3"/>
    <property type="match status" value="1"/>
</dbReference>
<dbReference type="GO" id="GO:0005664">
    <property type="term" value="C:nuclear origin of replication recognition complex"/>
    <property type="evidence" value="ECO:0007669"/>
    <property type="project" value="InterPro"/>
</dbReference>
<evidence type="ECO:0000256" key="6">
    <source>
        <dbReference type="SAM" id="MobiDB-lite"/>
    </source>
</evidence>
<keyword evidence="3" id="KW-0235">DNA replication</keyword>
<evidence type="ECO:0000256" key="5">
    <source>
        <dbReference type="ARBA" id="ARBA00023242"/>
    </source>
</evidence>
<keyword evidence="5" id="KW-0539">Nucleus</keyword>
<dbReference type="OrthoDB" id="10265211at2759"/>
<dbReference type="Pfam" id="PF18137">
    <property type="entry name" value="WHD_ORC"/>
    <property type="match status" value="1"/>
</dbReference>
<dbReference type="EMBL" id="MCGT01000009">
    <property type="protein sequence ID" value="ORX56783.1"/>
    <property type="molecule type" value="Genomic_DNA"/>
</dbReference>
<dbReference type="CDD" id="cd20704">
    <property type="entry name" value="Orc3"/>
    <property type="match status" value="2"/>
</dbReference>
<dbReference type="GO" id="GO:0003688">
    <property type="term" value="F:DNA replication origin binding"/>
    <property type="evidence" value="ECO:0007669"/>
    <property type="project" value="TreeGrafter"/>
</dbReference>